<dbReference type="OMA" id="THTQSTM"/>
<reference evidence="2 4" key="1">
    <citation type="journal article" date="2013" name="PLoS Genet.">
        <title>The genome and development-dependent transcriptomes of Pyronema confluens: a window into fungal evolution.</title>
        <authorList>
            <person name="Traeger S."/>
            <person name="Altegoer F."/>
            <person name="Freitag M."/>
            <person name="Gabaldon T."/>
            <person name="Kempken F."/>
            <person name="Kumar A."/>
            <person name="Marcet-Houben M."/>
            <person name="Poggeler S."/>
            <person name="Stajich J.E."/>
            <person name="Nowrousian M."/>
        </authorList>
    </citation>
    <scope>NUCLEOTIDE SEQUENCE [LARGE SCALE GENOMIC DNA]</scope>
    <source>
        <strain evidence="4">CBS 100304</strain>
        <strain evidence="2">CBS100304</strain>
        <tissue evidence="2">Vegetative mycelium</tissue>
    </source>
</reference>
<sequence length="78" mass="8643">MSDSLRKPFSDRVSEKMTPDSSKSTIDKAKENITTTADRAVGEMQPDSSKSSTQEGFDKSRREKDTIVDKVKDAIGMN</sequence>
<dbReference type="STRING" id="1076935.U4LG98"/>
<evidence type="ECO:0000256" key="1">
    <source>
        <dbReference type="SAM" id="MobiDB-lite"/>
    </source>
</evidence>
<keyword evidence="2" id="KW-0346">Stress response</keyword>
<dbReference type="Gene3D" id="6.10.280.100">
    <property type="match status" value="1"/>
</dbReference>
<dbReference type="Proteomes" id="UP000018144">
    <property type="component" value="Unassembled WGS sequence"/>
</dbReference>
<evidence type="ECO:0000313" key="2">
    <source>
        <dbReference type="EMBL" id="CCX30928.1"/>
    </source>
</evidence>
<organism evidence="2 4">
    <name type="scientific">Pyronema omphalodes (strain CBS 100304)</name>
    <name type="common">Pyronema confluens</name>
    <dbReference type="NCBI Taxonomy" id="1076935"/>
    <lineage>
        <taxon>Eukaryota</taxon>
        <taxon>Fungi</taxon>
        <taxon>Dikarya</taxon>
        <taxon>Ascomycota</taxon>
        <taxon>Pezizomycotina</taxon>
        <taxon>Pezizomycetes</taxon>
        <taxon>Pezizales</taxon>
        <taxon>Pyronemataceae</taxon>
        <taxon>Pyronema</taxon>
    </lineage>
</organism>
<feature type="region of interest" description="Disordered" evidence="1">
    <location>
        <begin position="1"/>
        <end position="78"/>
    </location>
</feature>
<accession>U4LG98</accession>
<dbReference type="EMBL" id="HF935497">
    <property type="protein sequence ID" value="CCX30928.1"/>
    <property type="molecule type" value="Genomic_DNA"/>
</dbReference>
<proteinExistence type="predicted"/>
<protein>
    <submittedName>
        <fullName evidence="2">Similar to Heat shock protein hsp9 acc. no. P50519</fullName>
    </submittedName>
</protein>
<dbReference type="OrthoDB" id="2348401at2759"/>
<dbReference type="EMBL" id="HF935497">
    <property type="protein sequence ID" value="CCX30929.1"/>
    <property type="molecule type" value="Genomic_DNA"/>
</dbReference>
<feature type="compositionally biased region" description="Basic and acidic residues" evidence="1">
    <location>
        <begin position="56"/>
        <end position="78"/>
    </location>
</feature>
<dbReference type="PIRSF" id="PIRSF002590">
    <property type="entry name" value="HSP9/HSP12_fun"/>
    <property type="match status" value="1"/>
</dbReference>
<feature type="compositionally biased region" description="Basic and acidic residues" evidence="1">
    <location>
        <begin position="1"/>
        <end position="18"/>
    </location>
</feature>
<evidence type="ECO:0000313" key="3">
    <source>
        <dbReference type="EMBL" id="CCX30929.1"/>
    </source>
</evidence>
<dbReference type="eggNOG" id="ENOG502SDMM">
    <property type="taxonomic scope" value="Eukaryota"/>
</dbReference>
<feature type="compositionally biased region" description="Polar residues" evidence="1">
    <location>
        <begin position="46"/>
        <end position="55"/>
    </location>
</feature>
<gene>
    <name evidence="2" type="ORF">PCON_09529</name>
    <name evidence="3" type="ORF">PCON_09530</name>
</gene>
<evidence type="ECO:0000313" key="4">
    <source>
        <dbReference type="Proteomes" id="UP000018144"/>
    </source>
</evidence>
<dbReference type="Pfam" id="PF04119">
    <property type="entry name" value="HSP9_HSP12"/>
    <property type="match status" value="1"/>
</dbReference>
<dbReference type="InterPro" id="IPR007250">
    <property type="entry name" value="HSP9_HSP12"/>
</dbReference>
<name>U4LG98_PYROM</name>
<dbReference type="AlphaFoldDB" id="U4LG98"/>
<keyword evidence="4" id="KW-1185">Reference proteome</keyword>